<name>A0A4Y9Y0V3_9APHY</name>
<organism evidence="10 11">
    <name type="scientific">Rhodofomes roseus</name>
    <dbReference type="NCBI Taxonomy" id="34475"/>
    <lineage>
        <taxon>Eukaryota</taxon>
        <taxon>Fungi</taxon>
        <taxon>Dikarya</taxon>
        <taxon>Basidiomycota</taxon>
        <taxon>Agaricomycotina</taxon>
        <taxon>Agaricomycetes</taxon>
        <taxon>Polyporales</taxon>
        <taxon>Rhodofomes</taxon>
    </lineage>
</organism>
<dbReference type="GO" id="GO:0016740">
    <property type="term" value="F:transferase activity"/>
    <property type="evidence" value="ECO:0007669"/>
    <property type="project" value="UniProtKB-KW"/>
</dbReference>
<feature type="region of interest" description="Disordered" evidence="8">
    <location>
        <begin position="60"/>
        <end position="97"/>
    </location>
</feature>
<evidence type="ECO:0000256" key="2">
    <source>
        <dbReference type="ARBA" id="ARBA00022679"/>
    </source>
</evidence>
<dbReference type="Pfam" id="PF26200">
    <property type="entry name" value="Rcat_RNF216"/>
    <property type="match status" value="1"/>
</dbReference>
<keyword evidence="6" id="KW-0833">Ubl conjugation pathway</keyword>
<dbReference type="Gene3D" id="1.20.120.1750">
    <property type="match status" value="1"/>
</dbReference>
<evidence type="ECO:0000313" key="10">
    <source>
        <dbReference type="EMBL" id="TFY56114.1"/>
    </source>
</evidence>
<comment type="caution">
    <text evidence="10">The sequence shown here is derived from an EMBL/GenBank/DDBJ whole genome shotgun (WGS) entry which is preliminary data.</text>
</comment>
<dbReference type="InterPro" id="IPR044066">
    <property type="entry name" value="TRIAD_supradom"/>
</dbReference>
<accession>A0A4Y9Y0V3</accession>
<evidence type="ECO:0000256" key="7">
    <source>
        <dbReference type="ARBA" id="ARBA00022833"/>
    </source>
</evidence>
<evidence type="ECO:0000256" key="5">
    <source>
        <dbReference type="ARBA" id="ARBA00022771"/>
    </source>
</evidence>
<dbReference type="STRING" id="34475.A0A4Y9Y0V3"/>
<dbReference type="InterPro" id="IPR047546">
    <property type="entry name" value="Rcat_RBR_RNF216"/>
</dbReference>
<evidence type="ECO:0000259" key="9">
    <source>
        <dbReference type="PROSITE" id="PS51873"/>
    </source>
</evidence>
<dbReference type="Proteomes" id="UP000298390">
    <property type="component" value="Unassembled WGS sequence"/>
</dbReference>
<feature type="domain" description="RING-type" evidence="9">
    <location>
        <begin position="156"/>
        <end position="384"/>
    </location>
</feature>
<keyword evidence="4" id="KW-0677">Repeat</keyword>
<gene>
    <name evidence="10" type="ORF">EVJ58_g7836</name>
</gene>
<evidence type="ECO:0000256" key="3">
    <source>
        <dbReference type="ARBA" id="ARBA00022723"/>
    </source>
</evidence>
<protein>
    <recommendedName>
        <fullName evidence="9">RING-type domain-containing protein</fullName>
    </recommendedName>
</protein>
<keyword evidence="7" id="KW-0862">Zinc</keyword>
<evidence type="ECO:0000256" key="1">
    <source>
        <dbReference type="ARBA" id="ARBA00004906"/>
    </source>
</evidence>
<feature type="compositionally biased region" description="Basic and acidic residues" evidence="8">
    <location>
        <begin position="74"/>
        <end position="93"/>
    </location>
</feature>
<dbReference type="PROSITE" id="PS51873">
    <property type="entry name" value="TRIAD"/>
    <property type="match status" value="1"/>
</dbReference>
<evidence type="ECO:0000256" key="8">
    <source>
        <dbReference type="SAM" id="MobiDB-lite"/>
    </source>
</evidence>
<evidence type="ECO:0000256" key="4">
    <source>
        <dbReference type="ARBA" id="ARBA00022737"/>
    </source>
</evidence>
<keyword evidence="2" id="KW-0808">Transferase</keyword>
<sequence>MGVDLTVDDGPARLDAYVAQVLEIVPDVLPEHVRMLVEQNEPTYEGQVVERILHSLFELPNYPKADPQGKGKRKREDDDQGREAKSVKVDYASKNRQPPGPMYAIQALVRISIIQLKSSAVKRQPKGKMKPQEELEEEVAFIKNKFAADPSSAAAPEATSSAAAASVEVDPENGGIECGCCFSSYAFVRTATTFLACGADTRTGHDDPVPRRAPLLQGLHVLTGCKLLFPASELRRFLTPKLLALYERVKQRKEIEAAGLEGLEECPHCDYKVVIENEQEKLFRCQNEECMAVTCRQCKKPDHLPKSCKEVEDDKKLDGRHAIEEAMTKALMRNCPKCQKAFIKEHGCNKMICPNCRTMSCYVCRKVILGYEHFNNPPPYNGRKDPNKCELWDSVEKRHSDEVTAAAKKATEEYKRAHPEVTEEDLKVDLPPAPVAGPSNAPVPGMLPRAVPPPLPFVFFGNQPIDPGPAFFMPPPPPAPPHFGQAGVDVGGFVGLPHEIARQRLMEQERLLVETGRKQTPPTHPLNCQRCGAIRRPA</sequence>
<dbReference type="CDD" id="cd20353">
    <property type="entry name" value="Rcat_RBR_RNF216"/>
    <property type="match status" value="1"/>
</dbReference>
<dbReference type="CDD" id="cd20339">
    <property type="entry name" value="BRcat_RBR_RNF216"/>
    <property type="match status" value="1"/>
</dbReference>
<dbReference type="EMBL" id="SEKV01000532">
    <property type="protein sequence ID" value="TFY56114.1"/>
    <property type="molecule type" value="Genomic_DNA"/>
</dbReference>
<evidence type="ECO:0000313" key="11">
    <source>
        <dbReference type="Proteomes" id="UP000298390"/>
    </source>
</evidence>
<dbReference type="InterPro" id="IPR002867">
    <property type="entry name" value="IBR_dom"/>
</dbReference>
<keyword evidence="5" id="KW-0863">Zinc-finger</keyword>
<dbReference type="SMART" id="SM00647">
    <property type="entry name" value="IBR"/>
    <property type="match status" value="2"/>
</dbReference>
<dbReference type="PANTHER" id="PTHR22770">
    <property type="entry name" value="UBIQUITIN CONJUGATING ENZYME 7 INTERACTING PROTEIN-RELATED"/>
    <property type="match status" value="1"/>
</dbReference>
<comment type="pathway">
    <text evidence="1">Protein modification; protein ubiquitination.</text>
</comment>
<dbReference type="PANTHER" id="PTHR22770:SF47">
    <property type="entry name" value="E3 UBIQUITIN-PROTEIN LIGASE RNF216"/>
    <property type="match status" value="1"/>
</dbReference>
<dbReference type="InterPro" id="IPR047545">
    <property type="entry name" value="BRcat_RBR_RNF216"/>
</dbReference>
<dbReference type="GO" id="GO:0008270">
    <property type="term" value="F:zinc ion binding"/>
    <property type="evidence" value="ECO:0007669"/>
    <property type="project" value="UniProtKB-KW"/>
</dbReference>
<proteinExistence type="predicted"/>
<dbReference type="AlphaFoldDB" id="A0A4Y9Y0V3"/>
<reference evidence="10 11" key="1">
    <citation type="submission" date="2019-01" db="EMBL/GenBank/DDBJ databases">
        <title>Genome sequencing of the rare red list fungi Fomitopsis rosea.</title>
        <authorList>
            <person name="Buettner E."/>
            <person name="Kellner H."/>
        </authorList>
    </citation>
    <scope>NUCLEOTIDE SEQUENCE [LARGE SCALE GENOMIC DNA]</scope>
    <source>
        <strain evidence="10 11">DSM 105464</strain>
    </source>
</reference>
<keyword evidence="3" id="KW-0479">Metal-binding</keyword>
<evidence type="ECO:0000256" key="6">
    <source>
        <dbReference type="ARBA" id="ARBA00022786"/>
    </source>
</evidence>
<dbReference type="SUPFAM" id="SSF57850">
    <property type="entry name" value="RING/U-box"/>
    <property type="match status" value="1"/>
</dbReference>
<dbReference type="InterPro" id="IPR051628">
    <property type="entry name" value="LUBAC_E3_Ligases"/>
</dbReference>